<feature type="region of interest" description="Disordered" evidence="8">
    <location>
        <begin position="1"/>
        <end position="130"/>
    </location>
</feature>
<dbReference type="AlphaFoldDB" id="A0A1D2M6P7"/>
<dbReference type="GO" id="GO:0032259">
    <property type="term" value="P:methylation"/>
    <property type="evidence" value="ECO:0007669"/>
    <property type="project" value="UniProtKB-KW"/>
</dbReference>
<dbReference type="GO" id="GO:0005694">
    <property type="term" value="C:chromosome"/>
    <property type="evidence" value="ECO:0007669"/>
    <property type="project" value="UniProtKB-SubCell"/>
</dbReference>
<gene>
    <name evidence="12" type="ORF">Ocin01_18046</name>
</gene>
<dbReference type="InterPro" id="IPR001214">
    <property type="entry name" value="SET_dom"/>
</dbReference>
<dbReference type="Pfam" id="PF05033">
    <property type="entry name" value="Pre-SET"/>
    <property type="match status" value="1"/>
</dbReference>
<dbReference type="PANTHER" id="PTHR46223:SF4">
    <property type="entry name" value="HISTONE-LYSINE N-METHYLTRANSFERASE-RELATED"/>
    <property type="match status" value="1"/>
</dbReference>
<dbReference type="SMART" id="SM00317">
    <property type="entry name" value="SET"/>
    <property type="match status" value="1"/>
</dbReference>
<protein>
    <submittedName>
        <fullName evidence="12">Histone-lysine N-methyltransferase SUV39H2</fullName>
    </submittedName>
</protein>
<feature type="compositionally biased region" description="Low complexity" evidence="8">
    <location>
        <begin position="114"/>
        <end position="124"/>
    </location>
</feature>
<proteinExistence type="predicted"/>
<dbReference type="SUPFAM" id="SSF82199">
    <property type="entry name" value="SET domain"/>
    <property type="match status" value="1"/>
</dbReference>
<dbReference type="InterPro" id="IPR003616">
    <property type="entry name" value="Post-SET_dom"/>
</dbReference>
<dbReference type="OMA" id="FEFRNEC"/>
<dbReference type="EMBL" id="LJIJ01003354">
    <property type="protein sequence ID" value="ODM88636.1"/>
    <property type="molecule type" value="Genomic_DNA"/>
</dbReference>
<keyword evidence="4 12" id="KW-0808">Transferase</keyword>
<evidence type="ECO:0000256" key="3">
    <source>
        <dbReference type="ARBA" id="ARBA00022603"/>
    </source>
</evidence>
<reference evidence="12 13" key="1">
    <citation type="journal article" date="2016" name="Genome Biol. Evol.">
        <title>Gene Family Evolution Reflects Adaptation to Soil Environmental Stressors in the Genome of the Collembolan Orchesella cincta.</title>
        <authorList>
            <person name="Faddeeva-Vakhrusheva A."/>
            <person name="Derks M.F."/>
            <person name="Anvar S.Y."/>
            <person name="Agamennone V."/>
            <person name="Suring W."/>
            <person name="Smit S."/>
            <person name="van Straalen N.M."/>
            <person name="Roelofs D."/>
        </authorList>
    </citation>
    <scope>NUCLEOTIDE SEQUENCE [LARGE SCALE GENOMIC DNA]</scope>
    <source>
        <tissue evidence="12">Mixed pool</tissue>
    </source>
</reference>
<evidence type="ECO:0000256" key="2">
    <source>
        <dbReference type="ARBA" id="ARBA00022454"/>
    </source>
</evidence>
<evidence type="ECO:0000259" key="11">
    <source>
        <dbReference type="PROSITE" id="PS50868"/>
    </source>
</evidence>
<evidence type="ECO:0000256" key="5">
    <source>
        <dbReference type="ARBA" id="ARBA00022691"/>
    </source>
</evidence>
<accession>A0A1D2M6P7</accession>
<evidence type="ECO:0000256" key="6">
    <source>
        <dbReference type="ARBA" id="ARBA00022723"/>
    </source>
</evidence>
<dbReference type="STRING" id="48709.A0A1D2M6P7"/>
<feature type="domain" description="Post-SET" evidence="11">
    <location>
        <begin position="531"/>
        <end position="547"/>
    </location>
</feature>
<dbReference type="GO" id="GO:0008270">
    <property type="term" value="F:zinc ion binding"/>
    <property type="evidence" value="ECO:0007669"/>
    <property type="project" value="InterPro"/>
</dbReference>
<evidence type="ECO:0000259" key="9">
    <source>
        <dbReference type="PROSITE" id="PS50280"/>
    </source>
</evidence>
<sequence length="548" mass="61521">MSTDNTSNKENDLSSLQRPIISCDENVKINGFDESQSNDEEGVEKEKNTDLRVLSSAATRMVSCDDDCLSGDSEDDKETLPASPASPIGGDSEDENETPPSPPVFSDESHETSSTESTAGSESSEIPDGEWEVEEIVDFVRDDFREYYHVKKRKEEARQALACTEYVELPNGKRRKKVGVRSVPPDPRPFDVRVQEFYDVSGKLAEEDILKAFQECTNKSLSDKPRWPLEKVNKFIEDGADGKLSSEDVKALKDQLILIEVDSRNTSLSTDIEKWEKHINAVTGGRPKITIENEVDTSGPPIGFEFRNECVAGDGVSIPTDPPLGCHCGNGRLLRWKVQVLCGEVWLVKVRQGNPIFECNSKCSCGPECANRVVQDGKSDHKLCIFRTSNGCGWGVKSLKSIKKGTFVTLYVGEVIKSDEAERRGKDYDEVGCTYLFDLDFNDTDDFPYSVDASKWERRSLHKPQLQPESRSVRRVVDCLDVNLPKLAMFALRTFNEELTFDYDLQLSESKSQSEEENEKEKVEKESPARKNTKCLCGAENCRTFIFK</sequence>
<feature type="compositionally biased region" description="Acidic residues" evidence="8">
    <location>
        <begin position="64"/>
        <end position="77"/>
    </location>
</feature>
<organism evidence="12 13">
    <name type="scientific">Orchesella cincta</name>
    <name type="common">Springtail</name>
    <name type="synonym">Podura cincta</name>
    <dbReference type="NCBI Taxonomy" id="48709"/>
    <lineage>
        <taxon>Eukaryota</taxon>
        <taxon>Metazoa</taxon>
        <taxon>Ecdysozoa</taxon>
        <taxon>Arthropoda</taxon>
        <taxon>Hexapoda</taxon>
        <taxon>Collembola</taxon>
        <taxon>Entomobryomorpha</taxon>
        <taxon>Entomobryoidea</taxon>
        <taxon>Orchesellidae</taxon>
        <taxon>Orchesellinae</taxon>
        <taxon>Orchesella</taxon>
    </lineage>
</organism>
<feature type="compositionally biased region" description="Basic and acidic residues" evidence="8">
    <location>
        <begin position="519"/>
        <end position="529"/>
    </location>
</feature>
<dbReference type="GO" id="GO:0046974">
    <property type="term" value="F:histone H3K9 methyltransferase activity"/>
    <property type="evidence" value="ECO:0007669"/>
    <property type="project" value="TreeGrafter"/>
</dbReference>
<dbReference type="InterPro" id="IPR007728">
    <property type="entry name" value="Pre-SET_dom"/>
</dbReference>
<dbReference type="PANTHER" id="PTHR46223">
    <property type="entry name" value="HISTONE-LYSINE N-METHYLTRANSFERASE SUV39H"/>
    <property type="match status" value="1"/>
</dbReference>
<keyword evidence="7" id="KW-0862">Zinc</keyword>
<dbReference type="Gene3D" id="2.170.270.10">
    <property type="entry name" value="SET domain"/>
    <property type="match status" value="1"/>
</dbReference>
<dbReference type="PROSITE" id="PS50280">
    <property type="entry name" value="SET"/>
    <property type="match status" value="1"/>
</dbReference>
<dbReference type="PROSITE" id="PS50868">
    <property type="entry name" value="POST_SET"/>
    <property type="match status" value="1"/>
</dbReference>
<keyword evidence="6" id="KW-0479">Metal-binding</keyword>
<evidence type="ECO:0000256" key="1">
    <source>
        <dbReference type="ARBA" id="ARBA00004286"/>
    </source>
</evidence>
<dbReference type="Pfam" id="PF00856">
    <property type="entry name" value="SET"/>
    <property type="match status" value="1"/>
</dbReference>
<comment type="caution">
    <text evidence="12">The sequence shown here is derived from an EMBL/GenBank/DDBJ whole genome shotgun (WGS) entry which is preliminary data.</text>
</comment>
<dbReference type="Proteomes" id="UP000094527">
    <property type="component" value="Unassembled WGS sequence"/>
</dbReference>
<dbReference type="GO" id="GO:0005634">
    <property type="term" value="C:nucleus"/>
    <property type="evidence" value="ECO:0007669"/>
    <property type="project" value="InterPro"/>
</dbReference>
<feature type="region of interest" description="Disordered" evidence="8">
    <location>
        <begin position="510"/>
        <end position="531"/>
    </location>
</feature>
<evidence type="ECO:0000259" key="10">
    <source>
        <dbReference type="PROSITE" id="PS50867"/>
    </source>
</evidence>
<keyword evidence="13" id="KW-1185">Reference proteome</keyword>
<evidence type="ECO:0000313" key="13">
    <source>
        <dbReference type="Proteomes" id="UP000094527"/>
    </source>
</evidence>
<comment type="subcellular location">
    <subcellularLocation>
        <location evidence="1">Chromosome</location>
    </subcellularLocation>
</comment>
<dbReference type="PROSITE" id="PS50867">
    <property type="entry name" value="PRE_SET"/>
    <property type="match status" value="1"/>
</dbReference>
<dbReference type="InterPro" id="IPR046341">
    <property type="entry name" value="SET_dom_sf"/>
</dbReference>
<evidence type="ECO:0000256" key="8">
    <source>
        <dbReference type="SAM" id="MobiDB-lite"/>
    </source>
</evidence>
<keyword evidence="2" id="KW-0158">Chromosome</keyword>
<dbReference type="OrthoDB" id="1045173at2759"/>
<evidence type="ECO:0000256" key="4">
    <source>
        <dbReference type="ARBA" id="ARBA00022679"/>
    </source>
</evidence>
<dbReference type="InterPro" id="IPR050973">
    <property type="entry name" value="H3K9_Histone-Lys_N-MTase"/>
</dbReference>
<dbReference type="SMART" id="SM00468">
    <property type="entry name" value="PreSET"/>
    <property type="match status" value="1"/>
</dbReference>
<evidence type="ECO:0000256" key="7">
    <source>
        <dbReference type="ARBA" id="ARBA00022833"/>
    </source>
</evidence>
<keyword evidence="3 12" id="KW-0489">Methyltransferase</keyword>
<feature type="domain" description="Pre-SET" evidence="10">
    <location>
        <begin position="324"/>
        <end position="377"/>
    </location>
</feature>
<evidence type="ECO:0000313" key="12">
    <source>
        <dbReference type="EMBL" id="ODM88636.1"/>
    </source>
</evidence>
<feature type="domain" description="SET" evidence="9">
    <location>
        <begin position="381"/>
        <end position="504"/>
    </location>
</feature>
<keyword evidence="5" id="KW-0949">S-adenosyl-L-methionine</keyword>
<name>A0A1D2M6P7_ORCCI</name>